<organism evidence="11 12">
    <name type="scientific">Lentibacillus cibarius</name>
    <dbReference type="NCBI Taxonomy" id="2583219"/>
    <lineage>
        <taxon>Bacteria</taxon>
        <taxon>Bacillati</taxon>
        <taxon>Bacillota</taxon>
        <taxon>Bacilli</taxon>
        <taxon>Bacillales</taxon>
        <taxon>Bacillaceae</taxon>
        <taxon>Lentibacillus</taxon>
    </lineage>
</organism>
<dbReference type="InterPro" id="IPR013792">
    <property type="entry name" value="RNA3'P_cycl/enolpyr_Trfase_a/b"/>
</dbReference>
<dbReference type="GO" id="GO:0009073">
    <property type="term" value="P:aromatic amino acid family biosynthetic process"/>
    <property type="evidence" value="ECO:0007669"/>
    <property type="project" value="UniProtKB-KW"/>
</dbReference>
<keyword evidence="5 9" id="KW-0028">Amino-acid biosynthesis</keyword>
<dbReference type="GO" id="GO:0005737">
    <property type="term" value="C:cytoplasm"/>
    <property type="evidence" value="ECO:0007669"/>
    <property type="project" value="UniProtKB-SubCell"/>
</dbReference>
<sequence>MKELTLAPAQSPISGKLQIPGDKSISHRAIILGSLATGTTTVTDFLRSEDTRRTVEGFRQLGVKIEENDSLLKIYGNGPTTLNEPSNPIYFGNSGTTARLMLGVLAGLPIFTSVYGDPHLTQRPMDRVVGPLSEMGGKFDGRNNGNYLPLAVRGGNLKGIQYKLPVKSAQVKSAVLLGGLFAEGTTEVIEEIPSRNHTENMLRAFGADIADNDGHIRITNERALMATDVIVPGDISSAAFFMAAAAIVPESKLTLLRVGLNHSRTGIIDVLSEMGAQISITNQQTVGGETFGDITVAHRPLNGVVIEGEIIPRLIDEIPVLALVATQAKGNTVIRDAEELRLKETDRIAATVEELTSIGAKIEGTDDGMVIKGSSDLTGGQTKAYNDHRIAMMLAVASLIAKQNVVIDDVSSIDISYPNFFWDLRKIISNHSTFAT</sequence>
<feature type="binding site" evidence="9">
    <location>
        <position position="123"/>
    </location>
    <ligand>
        <name>phosphoenolpyruvate</name>
        <dbReference type="ChEBI" id="CHEBI:58702"/>
    </ligand>
</feature>
<evidence type="ECO:0000256" key="4">
    <source>
        <dbReference type="ARBA" id="ARBA00022490"/>
    </source>
</evidence>
<evidence type="ECO:0000313" key="11">
    <source>
        <dbReference type="EMBL" id="TRM12568.1"/>
    </source>
</evidence>
<feature type="domain" description="Enolpyruvate transferase" evidence="10">
    <location>
        <begin position="10"/>
        <end position="422"/>
    </location>
</feature>
<feature type="binding site" evidence="9">
    <location>
        <position position="28"/>
    </location>
    <ligand>
        <name>3-phosphoshikimate</name>
        <dbReference type="ChEBI" id="CHEBI:145989"/>
    </ligand>
</feature>
<feature type="binding site" evidence="9">
    <location>
        <position position="170"/>
    </location>
    <ligand>
        <name>3-phosphoshikimate</name>
        <dbReference type="ChEBI" id="CHEBI:145989"/>
    </ligand>
</feature>
<evidence type="ECO:0000256" key="6">
    <source>
        <dbReference type="ARBA" id="ARBA00022679"/>
    </source>
</evidence>
<accession>A0A549YL12</accession>
<dbReference type="PANTHER" id="PTHR21090">
    <property type="entry name" value="AROM/DEHYDROQUINATE SYNTHASE"/>
    <property type="match status" value="1"/>
</dbReference>
<dbReference type="SUPFAM" id="SSF55205">
    <property type="entry name" value="EPT/RTPC-like"/>
    <property type="match status" value="1"/>
</dbReference>
<dbReference type="EMBL" id="VJMZ01000001">
    <property type="protein sequence ID" value="TRM12568.1"/>
    <property type="molecule type" value="Genomic_DNA"/>
</dbReference>
<evidence type="ECO:0000256" key="7">
    <source>
        <dbReference type="ARBA" id="ARBA00023141"/>
    </source>
</evidence>
<dbReference type="GO" id="GO:0003866">
    <property type="term" value="F:3-phosphoshikimate 1-carboxyvinyltransferase activity"/>
    <property type="evidence" value="ECO:0007669"/>
    <property type="project" value="UniProtKB-UniRule"/>
</dbReference>
<evidence type="ECO:0000256" key="8">
    <source>
        <dbReference type="ARBA" id="ARBA00044633"/>
    </source>
</evidence>
<evidence type="ECO:0000259" key="10">
    <source>
        <dbReference type="Pfam" id="PF00275"/>
    </source>
</evidence>
<evidence type="ECO:0000256" key="3">
    <source>
        <dbReference type="ARBA" id="ARBA00009948"/>
    </source>
</evidence>
<feature type="binding site" evidence="9">
    <location>
        <position position="24"/>
    </location>
    <ligand>
        <name>3-phosphoshikimate</name>
        <dbReference type="ChEBI" id="CHEBI:145989"/>
    </ligand>
</feature>
<comment type="pathway">
    <text evidence="2 9">Metabolic intermediate biosynthesis; chorismate biosynthesis; chorismate from D-erythrose 4-phosphate and phosphoenolpyruvate: step 6/7.</text>
</comment>
<evidence type="ECO:0000256" key="2">
    <source>
        <dbReference type="ARBA" id="ARBA00004811"/>
    </source>
</evidence>
<feature type="binding site" evidence="9">
    <location>
        <position position="389"/>
    </location>
    <ligand>
        <name>phosphoenolpyruvate</name>
        <dbReference type="ChEBI" id="CHEBI:58702"/>
    </ligand>
</feature>
<evidence type="ECO:0000313" key="12">
    <source>
        <dbReference type="Proteomes" id="UP000319280"/>
    </source>
</evidence>
<name>A0A549YL12_9BACI</name>
<keyword evidence="4 9" id="KW-0963">Cytoplasm</keyword>
<dbReference type="GO" id="GO:0008652">
    <property type="term" value="P:amino acid biosynthetic process"/>
    <property type="evidence" value="ECO:0007669"/>
    <property type="project" value="UniProtKB-KW"/>
</dbReference>
<feature type="binding site" evidence="9">
    <location>
        <position position="168"/>
    </location>
    <ligand>
        <name>3-phosphoshikimate</name>
        <dbReference type="ChEBI" id="CHEBI:145989"/>
    </ligand>
</feature>
<dbReference type="FunFam" id="3.65.10.10:FF:000005">
    <property type="entry name" value="3-phosphoshikimate 1-carboxyvinyltransferase"/>
    <property type="match status" value="1"/>
</dbReference>
<dbReference type="GO" id="GO:0009423">
    <property type="term" value="P:chorismate biosynthetic process"/>
    <property type="evidence" value="ECO:0007669"/>
    <property type="project" value="UniProtKB-UniRule"/>
</dbReference>
<feature type="binding site" evidence="9">
    <location>
        <position position="95"/>
    </location>
    <ligand>
        <name>phosphoenolpyruvate</name>
        <dbReference type="ChEBI" id="CHEBI:58702"/>
    </ligand>
</feature>
<feature type="binding site" evidence="9">
    <location>
        <position position="316"/>
    </location>
    <ligand>
        <name>3-phosphoshikimate</name>
        <dbReference type="ChEBI" id="CHEBI:145989"/>
    </ligand>
</feature>
<dbReference type="UniPathway" id="UPA00053">
    <property type="reaction ID" value="UER00089"/>
</dbReference>
<dbReference type="PANTHER" id="PTHR21090:SF5">
    <property type="entry name" value="PENTAFUNCTIONAL AROM POLYPEPTIDE"/>
    <property type="match status" value="1"/>
</dbReference>
<proteinExistence type="inferred from homology"/>
<feature type="binding site" evidence="9">
    <location>
        <position position="23"/>
    </location>
    <ligand>
        <name>phosphoenolpyruvate</name>
        <dbReference type="ChEBI" id="CHEBI:58702"/>
    </ligand>
</feature>
<dbReference type="InterPro" id="IPR006264">
    <property type="entry name" value="EPSP_synthase"/>
</dbReference>
<feature type="active site" description="Proton acceptor" evidence="9">
    <location>
        <position position="316"/>
    </location>
</feature>
<comment type="caution">
    <text evidence="9">Lacks conserved residue(s) required for the propagation of feature annotation.</text>
</comment>
<keyword evidence="12" id="KW-1185">Reference proteome</keyword>
<dbReference type="Gene3D" id="3.65.10.10">
    <property type="entry name" value="Enolpyruvate transferase domain"/>
    <property type="match status" value="2"/>
</dbReference>
<dbReference type="PIRSF" id="PIRSF000505">
    <property type="entry name" value="EPSPS"/>
    <property type="match status" value="1"/>
</dbReference>
<dbReference type="PROSITE" id="PS00885">
    <property type="entry name" value="EPSP_SYNTHASE_2"/>
    <property type="match status" value="1"/>
</dbReference>
<dbReference type="Pfam" id="PF00275">
    <property type="entry name" value="EPSP_synthase"/>
    <property type="match status" value="1"/>
</dbReference>
<comment type="subunit">
    <text evidence="9">Monomer.</text>
</comment>
<comment type="similarity">
    <text evidence="3 9">Belongs to the EPSP synthase family.</text>
</comment>
<comment type="function">
    <text evidence="1 9">Catalyzes the transfer of the enolpyruvyl moiety of phosphoenolpyruvate (PEP) to the 5-hydroxyl of shikimate-3-phosphate (S3P) to produce enolpyruvyl shikimate-3-phosphate and inorganic phosphate.</text>
</comment>
<reference evidence="11 12" key="1">
    <citation type="submission" date="2019-07" db="EMBL/GenBank/DDBJ databases">
        <title>Genomic analysis of Lentibacillus sp. NKC851-2.</title>
        <authorList>
            <person name="Oh Y.J."/>
        </authorList>
    </citation>
    <scope>NUCLEOTIDE SEQUENCE [LARGE SCALE GENOMIC DNA]</scope>
    <source>
        <strain evidence="11 12">NKC851-2</strain>
    </source>
</reference>
<dbReference type="EC" id="2.5.1.19" evidence="9"/>
<comment type="subcellular location">
    <subcellularLocation>
        <location evidence="9">Cytoplasm</location>
    </subcellularLocation>
</comment>
<dbReference type="NCBIfam" id="TIGR01356">
    <property type="entry name" value="aroA"/>
    <property type="match status" value="1"/>
</dbReference>
<dbReference type="RefSeq" id="WP_142791528.1">
    <property type="nucleotide sequence ID" value="NZ_VJMZ01000001.1"/>
</dbReference>
<dbReference type="Proteomes" id="UP000319280">
    <property type="component" value="Unassembled WGS sequence"/>
</dbReference>
<dbReference type="AlphaFoldDB" id="A0A549YL12"/>
<dbReference type="InterPro" id="IPR036968">
    <property type="entry name" value="Enolpyruvate_Tfrase_sf"/>
</dbReference>
<feature type="binding site" evidence="9">
    <location>
        <position position="23"/>
    </location>
    <ligand>
        <name>3-phosphoshikimate</name>
        <dbReference type="ChEBI" id="CHEBI:145989"/>
    </ligand>
</feature>
<evidence type="ECO:0000256" key="1">
    <source>
        <dbReference type="ARBA" id="ARBA00002174"/>
    </source>
</evidence>
<protein>
    <recommendedName>
        <fullName evidence="9">3-phosphoshikimate 1-carboxyvinyltransferase</fullName>
        <ecNumber evidence="9">2.5.1.19</ecNumber>
    </recommendedName>
    <alternativeName>
        <fullName evidence="9">5-enolpyruvylshikimate-3-phosphate synthase</fullName>
        <shortName evidence="9">EPSP synthase</shortName>
        <shortName evidence="9">EPSPS</shortName>
    </alternativeName>
</protein>
<gene>
    <name evidence="9 11" type="primary">aroA</name>
    <name evidence="11" type="ORF">FH966_13155</name>
</gene>
<dbReference type="InterPro" id="IPR023193">
    <property type="entry name" value="EPSP_synthase_CS"/>
</dbReference>
<dbReference type="CDD" id="cd01556">
    <property type="entry name" value="EPSP_synthase"/>
    <property type="match status" value="1"/>
</dbReference>
<dbReference type="InterPro" id="IPR001986">
    <property type="entry name" value="Enolpyruvate_Tfrase_dom"/>
</dbReference>
<feature type="binding site" evidence="9">
    <location>
        <position position="170"/>
    </location>
    <ligand>
        <name>phosphoenolpyruvate</name>
        <dbReference type="ChEBI" id="CHEBI:58702"/>
    </ligand>
</feature>
<keyword evidence="7 9" id="KW-0057">Aromatic amino acid biosynthesis</keyword>
<comment type="caution">
    <text evidence="11">The sequence shown here is derived from an EMBL/GenBank/DDBJ whole genome shotgun (WGS) entry which is preliminary data.</text>
</comment>
<dbReference type="PROSITE" id="PS00104">
    <property type="entry name" value="EPSP_SYNTHASE_1"/>
    <property type="match status" value="1"/>
</dbReference>
<keyword evidence="6 9" id="KW-0808">Transferase</keyword>
<evidence type="ECO:0000256" key="5">
    <source>
        <dbReference type="ARBA" id="ARBA00022605"/>
    </source>
</evidence>
<feature type="binding site" evidence="9">
    <location>
        <position position="343"/>
    </location>
    <ligand>
        <name>3-phosphoshikimate</name>
        <dbReference type="ChEBI" id="CHEBI:145989"/>
    </ligand>
</feature>
<dbReference type="HAMAP" id="MF_00210">
    <property type="entry name" value="EPSP_synth"/>
    <property type="match status" value="1"/>
</dbReference>
<comment type="catalytic activity">
    <reaction evidence="8">
        <text>3-phosphoshikimate + phosphoenolpyruvate = 5-O-(1-carboxyvinyl)-3-phosphoshikimate + phosphate</text>
        <dbReference type="Rhea" id="RHEA:21256"/>
        <dbReference type="ChEBI" id="CHEBI:43474"/>
        <dbReference type="ChEBI" id="CHEBI:57701"/>
        <dbReference type="ChEBI" id="CHEBI:58702"/>
        <dbReference type="ChEBI" id="CHEBI:145989"/>
        <dbReference type="EC" id="2.5.1.19"/>
    </reaction>
    <physiologicalReaction direction="left-to-right" evidence="8">
        <dbReference type="Rhea" id="RHEA:21257"/>
    </physiologicalReaction>
</comment>
<feature type="binding site" evidence="9">
    <location>
        <position position="347"/>
    </location>
    <ligand>
        <name>phosphoenolpyruvate</name>
        <dbReference type="ChEBI" id="CHEBI:58702"/>
    </ligand>
</feature>
<evidence type="ECO:0000256" key="9">
    <source>
        <dbReference type="HAMAP-Rule" id="MF_00210"/>
    </source>
</evidence>
<dbReference type="FunFam" id="3.65.10.10:FF:000006">
    <property type="entry name" value="3-phosphoshikimate 1-carboxyvinyltransferase"/>
    <property type="match status" value="1"/>
</dbReference>